<proteinExistence type="predicted"/>
<evidence type="ECO:0008006" key="4">
    <source>
        <dbReference type="Google" id="ProtNLM"/>
    </source>
</evidence>
<sequence length="237" mass="27566">MKNKLLVALAFLGLGTPVIAQSSDSAETKNHLGIIASPSLDKLFESNRSLPVGLIYKRQVKENQAWRLTTTGQYNQYSEPLNHSGDLMHRRDHSDFSGKVALGYEWQQKLNNRFQFYYGADAGFGYQKNSENTEFEEYYDTWQNEYIIILNNRETSQRTLTYFLKPLVGLQFKISQKLYLATETSLNLQHSRHEMNYYHSRFFSDGSPDTYANDSYKSRVTSVWCQPLSNIQLVYKF</sequence>
<keyword evidence="3" id="KW-1185">Reference proteome</keyword>
<evidence type="ECO:0000313" key="2">
    <source>
        <dbReference type="EMBL" id="MBK0404847.1"/>
    </source>
</evidence>
<dbReference type="Proteomes" id="UP000644147">
    <property type="component" value="Unassembled WGS sequence"/>
</dbReference>
<name>A0ABS1C643_9BACT</name>
<comment type="caution">
    <text evidence="2">The sequence shown here is derived from an EMBL/GenBank/DDBJ whole genome shotgun (WGS) entry which is preliminary data.</text>
</comment>
<organism evidence="2 3">
    <name type="scientific">Adhaeribacter terrigena</name>
    <dbReference type="NCBI Taxonomy" id="2793070"/>
    <lineage>
        <taxon>Bacteria</taxon>
        <taxon>Pseudomonadati</taxon>
        <taxon>Bacteroidota</taxon>
        <taxon>Cytophagia</taxon>
        <taxon>Cytophagales</taxon>
        <taxon>Hymenobacteraceae</taxon>
        <taxon>Adhaeribacter</taxon>
    </lineage>
</organism>
<feature type="chain" id="PRO_5045676684" description="DUF481 domain-containing protein" evidence="1">
    <location>
        <begin position="21"/>
        <end position="237"/>
    </location>
</feature>
<evidence type="ECO:0000313" key="3">
    <source>
        <dbReference type="Proteomes" id="UP000644147"/>
    </source>
</evidence>
<feature type="signal peptide" evidence="1">
    <location>
        <begin position="1"/>
        <end position="20"/>
    </location>
</feature>
<evidence type="ECO:0000256" key="1">
    <source>
        <dbReference type="SAM" id="SignalP"/>
    </source>
</evidence>
<gene>
    <name evidence="2" type="ORF">I5M27_17785</name>
</gene>
<protein>
    <recommendedName>
        <fullName evidence="4">DUF481 domain-containing protein</fullName>
    </recommendedName>
</protein>
<dbReference type="RefSeq" id="WP_200507742.1">
    <property type="nucleotide sequence ID" value="NZ_JAEHFX010000012.1"/>
</dbReference>
<dbReference type="EMBL" id="JAEHFX010000012">
    <property type="protein sequence ID" value="MBK0404847.1"/>
    <property type="molecule type" value="Genomic_DNA"/>
</dbReference>
<accession>A0ABS1C643</accession>
<keyword evidence="1" id="KW-0732">Signal</keyword>
<reference evidence="2 3" key="1">
    <citation type="submission" date="2020-12" db="EMBL/GenBank/DDBJ databases">
        <title>Bacterial novel species Adhaeribacter sp. BT258 isolated from soil.</title>
        <authorList>
            <person name="Jung H.-Y."/>
        </authorList>
    </citation>
    <scope>NUCLEOTIDE SEQUENCE [LARGE SCALE GENOMIC DNA]</scope>
    <source>
        <strain evidence="2 3">BT258</strain>
    </source>
</reference>